<dbReference type="InterPro" id="IPR013149">
    <property type="entry name" value="ADH-like_C"/>
</dbReference>
<dbReference type="InterPro" id="IPR011032">
    <property type="entry name" value="GroES-like_sf"/>
</dbReference>
<protein>
    <submittedName>
        <fullName evidence="3">NADP-dependent oxidoreductase</fullName>
    </submittedName>
</protein>
<dbReference type="PANTHER" id="PTHR43205:SF7">
    <property type="entry name" value="PROSTAGLANDIN REDUCTASE 1"/>
    <property type="match status" value="1"/>
</dbReference>
<dbReference type="SMART" id="SM00829">
    <property type="entry name" value="PKS_ER"/>
    <property type="match status" value="1"/>
</dbReference>
<dbReference type="CDD" id="cd05288">
    <property type="entry name" value="PGDH"/>
    <property type="match status" value="1"/>
</dbReference>
<dbReference type="PANTHER" id="PTHR43205">
    <property type="entry name" value="PROSTAGLANDIN REDUCTASE"/>
    <property type="match status" value="1"/>
</dbReference>
<keyword evidence="1" id="KW-0560">Oxidoreductase</keyword>
<dbReference type="GO" id="GO:0016628">
    <property type="term" value="F:oxidoreductase activity, acting on the CH-CH group of donors, NAD or NADP as acceptor"/>
    <property type="evidence" value="ECO:0007669"/>
    <property type="project" value="InterPro"/>
</dbReference>
<dbReference type="RefSeq" id="WP_200125419.1">
    <property type="nucleotide sequence ID" value="NZ_CP054705.1"/>
</dbReference>
<evidence type="ECO:0000256" key="1">
    <source>
        <dbReference type="ARBA" id="ARBA00023002"/>
    </source>
</evidence>
<sequence length="336" mass="37199">MRQIILKGRPDGMPSLDTFQFINEDVPDRNQDEVLLKTLYLSVDPYMRGRMSDEPSYVKPFEVGKPLNGRIIAQVIESKVDKLKEGDIVTGIFPWQEYIVAFPNELRRLDVHELPISSALGVLGTPGLTAYFGMYHIGEPKEGETVVVSSAAGAVGSIAGQLAQKRGARVVGIVGSRTKADYIIETLGFDDAVNYKNEDVGKGLKTKCPDGIDVYFENVGGEISDDVWPLLNTFARVPLCGAISAYNLASDEEDIGTRVQWPFLKARIKMQGFIVGDYSEHFSDAYKELTQLVKKDELHFEETILEGFDRVPEAFIGLFSGDNIGKQLVKVAEPDK</sequence>
<keyword evidence="4" id="KW-1185">Reference proteome</keyword>
<evidence type="ECO:0000259" key="2">
    <source>
        <dbReference type="SMART" id="SM00829"/>
    </source>
</evidence>
<accession>A0A7T7CD92</accession>
<gene>
    <name evidence="3" type="ORF">HUG15_20730</name>
</gene>
<evidence type="ECO:0000313" key="4">
    <source>
        <dbReference type="Proteomes" id="UP000595823"/>
    </source>
</evidence>
<dbReference type="EMBL" id="CP054705">
    <property type="protein sequence ID" value="QQK77764.1"/>
    <property type="molecule type" value="Genomic_DNA"/>
</dbReference>
<proteinExistence type="predicted"/>
<feature type="domain" description="Enoyl reductase (ER)" evidence="2">
    <location>
        <begin position="14"/>
        <end position="329"/>
    </location>
</feature>
<dbReference type="SUPFAM" id="SSF50129">
    <property type="entry name" value="GroES-like"/>
    <property type="match status" value="2"/>
</dbReference>
<name>A0A7T7CD92_9BACI</name>
<organism evidence="3 4">
    <name type="scientific">Salicibibacter cibarius</name>
    <dbReference type="NCBI Taxonomy" id="2743000"/>
    <lineage>
        <taxon>Bacteria</taxon>
        <taxon>Bacillati</taxon>
        <taxon>Bacillota</taxon>
        <taxon>Bacilli</taxon>
        <taxon>Bacillales</taxon>
        <taxon>Bacillaceae</taxon>
        <taxon>Salicibibacter</taxon>
    </lineage>
</organism>
<reference evidence="3 4" key="1">
    <citation type="submission" date="2020-06" db="EMBL/GenBank/DDBJ databases">
        <title>Genomic analysis of Salicibibacter sp. NKC5-3.</title>
        <authorList>
            <person name="Oh Y.J."/>
        </authorList>
    </citation>
    <scope>NUCLEOTIDE SEQUENCE [LARGE SCALE GENOMIC DNA]</scope>
    <source>
        <strain evidence="3 4">NKC5-3</strain>
    </source>
</reference>
<dbReference type="SUPFAM" id="SSF51735">
    <property type="entry name" value="NAD(P)-binding Rossmann-fold domains"/>
    <property type="match status" value="1"/>
</dbReference>
<dbReference type="InterPro" id="IPR045010">
    <property type="entry name" value="MDR_fam"/>
</dbReference>
<dbReference type="InterPro" id="IPR020843">
    <property type="entry name" value="ER"/>
</dbReference>
<dbReference type="Pfam" id="PF16884">
    <property type="entry name" value="ADH_N_2"/>
    <property type="match status" value="1"/>
</dbReference>
<dbReference type="InterPro" id="IPR036291">
    <property type="entry name" value="NAD(P)-bd_dom_sf"/>
</dbReference>
<evidence type="ECO:0000313" key="3">
    <source>
        <dbReference type="EMBL" id="QQK77764.1"/>
    </source>
</evidence>
<dbReference type="Gene3D" id="3.90.180.10">
    <property type="entry name" value="Medium-chain alcohol dehydrogenases, catalytic domain"/>
    <property type="match status" value="1"/>
</dbReference>
<dbReference type="InterPro" id="IPR041694">
    <property type="entry name" value="ADH_N_2"/>
</dbReference>
<dbReference type="KEGG" id="scia:HUG15_20730"/>
<dbReference type="Proteomes" id="UP000595823">
    <property type="component" value="Chromosome"/>
</dbReference>
<dbReference type="AlphaFoldDB" id="A0A7T7CD92"/>
<dbReference type="FunFam" id="3.40.50.720:FF:000121">
    <property type="entry name" value="Prostaglandin reductase 2"/>
    <property type="match status" value="1"/>
</dbReference>
<dbReference type="Gene3D" id="3.40.50.720">
    <property type="entry name" value="NAD(P)-binding Rossmann-like Domain"/>
    <property type="match status" value="1"/>
</dbReference>
<dbReference type="Pfam" id="PF00107">
    <property type="entry name" value="ADH_zinc_N"/>
    <property type="match status" value="1"/>
</dbReference>